<dbReference type="PANTHER" id="PTHR43827">
    <property type="entry name" value="2,5-DIKETO-D-GLUCONIC ACID REDUCTASE"/>
    <property type="match status" value="1"/>
</dbReference>
<dbReference type="Proteomes" id="UP000789595">
    <property type="component" value="Unassembled WGS sequence"/>
</dbReference>
<comment type="caution">
    <text evidence="3">The sequence shown here is derived from an EMBL/GenBank/DDBJ whole genome shotgun (WGS) entry which is preliminary data.</text>
</comment>
<dbReference type="InterPro" id="IPR036812">
    <property type="entry name" value="NAD(P)_OxRdtase_dom_sf"/>
</dbReference>
<sequence>MAAMHRLAALAALACTASGLTLDRRTLLRGSSAALAAPLLPAHAASIPTWDLGGGVAMPTLALNTVGLTAEATERAVKLAVDAGISHVDFHPGIERDGVARALKSLPRDALFLTTKVRSPQNNLALTPADAADLVKRQLEEDRKILGVEKVDMWMLRETPNCDIIQAQWRVLEDAQRAGVVGALGVVNYCEKQLDCLLNTAKIKPALDYYCLHPGMGRDAHGLRSYAAKRGVKTFAYGAIGEPGPSRELLEGDVLRRIAAKYGVGPAQVAVRWNLQNGNAVSARPTAEFGLGVSACRADGSCASGLRDRAFAVAGFALTKQEMREIDALTAPDAVPCLFSKACNPDLGTGNAADPLRKT</sequence>
<feature type="chain" id="PRO_5035251885" description="NADP-dependent oxidoreductase domain-containing protein" evidence="1">
    <location>
        <begin position="20"/>
        <end position="359"/>
    </location>
</feature>
<dbReference type="EMBL" id="CAKKNE010000003">
    <property type="protein sequence ID" value="CAH0370322.1"/>
    <property type="molecule type" value="Genomic_DNA"/>
</dbReference>
<dbReference type="PROSITE" id="PS51318">
    <property type="entry name" value="TAT"/>
    <property type="match status" value="1"/>
</dbReference>
<proteinExistence type="predicted"/>
<name>A0A8J2SMV9_9STRA</name>
<dbReference type="PANTHER" id="PTHR43827:SF8">
    <property type="entry name" value="ALDO_KETO REDUCTASE FAMILY PROTEIN"/>
    <property type="match status" value="1"/>
</dbReference>
<protein>
    <recommendedName>
        <fullName evidence="2">NADP-dependent oxidoreductase domain-containing protein</fullName>
    </recommendedName>
</protein>
<dbReference type="InterPro" id="IPR023210">
    <property type="entry name" value="NADP_OxRdtase_dom"/>
</dbReference>
<reference evidence="3" key="1">
    <citation type="submission" date="2021-11" db="EMBL/GenBank/DDBJ databases">
        <authorList>
            <consortium name="Genoscope - CEA"/>
            <person name="William W."/>
        </authorList>
    </citation>
    <scope>NUCLEOTIDE SEQUENCE</scope>
</reference>
<evidence type="ECO:0000256" key="1">
    <source>
        <dbReference type="SAM" id="SignalP"/>
    </source>
</evidence>
<gene>
    <name evidence="3" type="ORF">PECAL_3P02000</name>
</gene>
<keyword evidence="4" id="KW-1185">Reference proteome</keyword>
<dbReference type="PRINTS" id="PR00069">
    <property type="entry name" value="ALDKETRDTASE"/>
</dbReference>
<feature type="signal peptide" evidence="1">
    <location>
        <begin position="1"/>
        <end position="19"/>
    </location>
</feature>
<dbReference type="InterPro" id="IPR006311">
    <property type="entry name" value="TAT_signal"/>
</dbReference>
<dbReference type="InterPro" id="IPR020471">
    <property type="entry name" value="AKR"/>
</dbReference>
<evidence type="ECO:0000259" key="2">
    <source>
        <dbReference type="Pfam" id="PF00248"/>
    </source>
</evidence>
<dbReference type="CDD" id="cd19071">
    <property type="entry name" value="AKR_AKR1-5-like"/>
    <property type="match status" value="1"/>
</dbReference>
<dbReference type="Gene3D" id="3.20.20.100">
    <property type="entry name" value="NADP-dependent oxidoreductase domain"/>
    <property type="match status" value="1"/>
</dbReference>
<feature type="domain" description="NADP-dependent oxidoreductase" evidence="2">
    <location>
        <begin position="68"/>
        <end position="329"/>
    </location>
</feature>
<dbReference type="OrthoDB" id="416253at2759"/>
<dbReference type="GO" id="GO:0016491">
    <property type="term" value="F:oxidoreductase activity"/>
    <property type="evidence" value="ECO:0007669"/>
    <property type="project" value="InterPro"/>
</dbReference>
<keyword evidence="1" id="KW-0732">Signal</keyword>
<organism evidence="3 4">
    <name type="scientific">Pelagomonas calceolata</name>
    <dbReference type="NCBI Taxonomy" id="35677"/>
    <lineage>
        <taxon>Eukaryota</taxon>
        <taxon>Sar</taxon>
        <taxon>Stramenopiles</taxon>
        <taxon>Ochrophyta</taxon>
        <taxon>Pelagophyceae</taxon>
        <taxon>Pelagomonadales</taxon>
        <taxon>Pelagomonadaceae</taxon>
        <taxon>Pelagomonas</taxon>
    </lineage>
</organism>
<evidence type="ECO:0000313" key="4">
    <source>
        <dbReference type="Proteomes" id="UP000789595"/>
    </source>
</evidence>
<accession>A0A8J2SMV9</accession>
<evidence type="ECO:0000313" key="3">
    <source>
        <dbReference type="EMBL" id="CAH0370322.1"/>
    </source>
</evidence>
<dbReference type="AlphaFoldDB" id="A0A8J2SMV9"/>
<dbReference type="Pfam" id="PF00248">
    <property type="entry name" value="Aldo_ket_red"/>
    <property type="match status" value="1"/>
</dbReference>
<dbReference type="SUPFAM" id="SSF51430">
    <property type="entry name" value="NAD(P)-linked oxidoreductase"/>
    <property type="match status" value="1"/>
</dbReference>